<accession>A0ABV7KWL3</accession>
<keyword evidence="3" id="KW-1185">Reference proteome</keyword>
<feature type="domain" description="SnoaL-like" evidence="1">
    <location>
        <begin position="17"/>
        <end position="118"/>
    </location>
</feature>
<dbReference type="InterPro" id="IPR037401">
    <property type="entry name" value="SnoaL-like"/>
</dbReference>
<dbReference type="InterPro" id="IPR032710">
    <property type="entry name" value="NTF2-like_dom_sf"/>
</dbReference>
<dbReference type="Gene3D" id="3.10.450.50">
    <property type="match status" value="1"/>
</dbReference>
<protein>
    <submittedName>
        <fullName evidence="2">Nuclear transport factor 2 family protein</fullName>
    </submittedName>
</protein>
<gene>
    <name evidence="2" type="ORF">ACFOGJ_05655</name>
</gene>
<reference evidence="3" key="1">
    <citation type="journal article" date="2019" name="Int. J. Syst. Evol. Microbiol.">
        <title>The Global Catalogue of Microorganisms (GCM) 10K type strain sequencing project: providing services to taxonomists for standard genome sequencing and annotation.</title>
        <authorList>
            <consortium name="The Broad Institute Genomics Platform"/>
            <consortium name="The Broad Institute Genome Sequencing Center for Infectious Disease"/>
            <person name="Wu L."/>
            <person name="Ma J."/>
        </authorList>
    </citation>
    <scope>NUCLEOTIDE SEQUENCE [LARGE SCALE GENOMIC DNA]</scope>
    <source>
        <strain evidence="3">KCTC 42964</strain>
    </source>
</reference>
<evidence type="ECO:0000313" key="3">
    <source>
        <dbReference type="Proteomes" id="UP001595528"/>
    </source>
</evidence>
<sequence length="156" mass="17789">MTGDAAELPAYVARYADFFDRMTAETVPHLADLVTPDVHFRDPFNDIRGAEGMLRVMAHMYETCDLARFRVVDTMASDRHAFLTWEFDFRPKRLRGAPWHVDGVTELHFAPDGRVTAHLDYWDSGSQFYGRLPVLGWVIRKLRGRLQYAPSSGGGI</sequence>
<comment type="caution">
    <text evidence="2">The sequence shown here is derived from an EMBL/GenBank/DDBJ whole genome shotgun (WGS) entry which is preliminary data.</text>
</comment>
<evidence type="ECO:0000259" key="1">
    <source>
        <dbReference type="Pfam" id="PF12680"/>
    </source>
</evidence>
<dbReference type="RefSeq" id="WP_379898816.1">
    <property type="nucleotide sequence ID" value="NZ_JBHRTR010000015.1"/>
</dbReference>
<evidence type="ECO:0000313" key="2">
    <source>
        <dbReference type="EMBL" id="MFC3226707.1"/>
    </source>
</evidence>
<organism evidence="2 3">
    <name type="scientific">Marinibaculum pumilum</name>
    <dbReference type="NCBI Taxonomy" id="1766165"/>
    <lineage>
        <taxon>Bacteria</taxon>
        <taxon>Pseudomonadati</taxon>
        <taxon>Pseudomonadota</taxon>
        <taxon>Alphaproteobacteria</taxon>
        <taxon>Rhodospirillales</taxon>
        <taxon>Rhodospirillaceae</taxon>
        <taxon>Marinibaculum</taxon>
    </lineage>
</organism>
<proteinExistence type="predicted"/>
<dbReference type="Proteomes" id="UP001595528">
    <property type="component" value="Unassembled WGS sequence"/>
</dbReference>
<dbReference type="Pfam" id="PF12680">
    <property type="entry name" value="SnoaL_2"/>
    <property type="match status" value="1"/>
</dbReference>
<name>A0ABV7KWL3_9PROT</name>
<dbReference type="EMBL" id="JBHRTR010000015">
    <property type="protein sequence ID" value="MFC3226707.1"/>
    <property type="molecule type" value="Genomic_DNA"/>
</dbReference>
<dbReference type="SUPFAM" id="SSF54427">
    <property type="entry name" value="NTF2-like"/>
    <property type="match status" value="1"/>
</dbReference>